<dbReference type="RefSeq" id="WP_012963877.1">
    <property type="nucleotide sequence ID" value="NC_013799.1"/>
</dbReference>
<keyword evidence="7" id="KW-1185">Reference proteome</keyword>
<dbReference type="SUPFAM" id="SSF46689">
    <property type="entry name" value="Homeodomain-like"/>
    <property type="match status" value="1"/>
</dbReference>
<evidence type="ECO:0000259" key="5">
    <source>
        <dbReference type="PROSITE" id="PS50977"/>
    </source>
</evidence>
<gene>
    <name evidence="6" type="ordered locus">HTH_1243</name>
</gene>
<dbReference type="EMBL" id="AP011112">
    <property type="protein sequence ID" value="BAI69697.1"/>
    <property type="molecule type" value="Genomic_DNA"/>
</dbReference>
<dbReference type="InterPro" id="IPR009057">
    <property type="entry name" value="Homeodomain-like_sf"/>
</dbReference>
<reference evidence="6 7" key="1">
    <citation type="journal article" date="2010" name="J. Bacteriol.">
        <title>Complete genome sequence of the thermophilic, obligately chemolithoautotrophic hydrogen-oxidizing bacterium Hydrogenobacter thermophilus TK-6.</title>
        <authorList>
            <person name="Arai H."/>
            <person name="Kanbe H."/>
            <person name="Ishii M."/>
            <person name="Igarashi Y."/>
        </authorList>
    </citation>
    <scope>NUCLEOTIDE SEQUENCE [LARGE SCALE GENOMIC DNA]</scope>
    <source>
        <strain evidence="7">DSM 6534 / IAM 12695 / TK-6 [Tokyo]</strain>
    </source>
</reference>
<dbReference type="KEGG" id="hth:HTH_1243"/>
<evidence type="ECO:0000313" key="6">
    <source>
        <dbReference type="EMBL" id="BAI69697.1"/>
    </source>
</evidence>
<dbReference type="STRING" id="608538.HTH_1243"/>
<dbReference type="Proteomes" id="UP000002574">
    <property type="component" value="Chromosome"/>
</dbReference>
<dbReference type="PROSITE" id="PS50977">
    <property type="entry name" value="HTH_TETR_2"/>
    <property type="match status" value="1"/>
</dbReference>
<accession>D3DIP5</accession>
<dbReference type="eggNOG" id="COG1309">
    <property type="taxonomic scope" value="Bacteria"/>
</dbReference>
<dbReference type="InterPro" id="IPR050624">
    <property type="entry name" value="HTH-type_Tx_Regulator"/>
</dbReference>
<dbReference type="Gene3D" id="1.10.357.10">
    <property type="entry name" value="Tetracycline Repressor, domain 2"/>
    <property type="match status" value="1"/>
</dbReference>
<proteinExistence type="predicted"/>
<dbReference type="PANTHER" id="PTHR43479:SF11">
    <property type="entry name" value="ACREF_ENVCD OPERON REPRESSOR-RELATED"/>
    <property type="match status" value="1"/>
</dbReference>
<dbReference type="GO" id="GO:0003677">
    <property type="term" value="F:DNA binding"/>
    <property type="evidence" value="ECO:0007669"/>
    <property type="project" value="UniProtKB-UniRule"/>
</dbReference>
<dbReference type="PANTHER" id="PTHR43479">
    <property type="entry name" value="ACREF/ENVCD OPERON REPRESSOR-RELATED"/>
    <property type="match status" value="1"/>
</dbReference>
<keyword evidence="1" id="KW-0805">Transcription regulation</keyword>
<dbReference type="FunFam" id="1.10.10.60:FF:000141">
    <property type="entry name" value="TetR family transcriptional regulator"/>
    <property type="match status" value="1"/>
</dbReference>
<dbReference type="PROSITE" id="PS01081">
    <property type="entry name" value="HTH_TETR_1"/>
    <property type="match status" value="1"/>
</dbReference>
<evidence type="ECO:0000256" key="2">
    <source>
        <dbReference type="ARBA" id="ARBA00023125"/>
    </source>
</evidence>
<evidence type="ECO:0000256" key="1">
    <source>
        <dbReference type="ARBA" id="ARBA00023015"/>
    </source>
</evidence>
<evidence type="ECO:0000256" key="3">
    <source>
        <dbReference type="ARBA" id="ARBA00023163"/>
    </source>
</evidence>
<feature type="DNA-binding region" description="H-T-H motif" evidence="4">
    <location>
        <begin position="31"/>
        <end position="50"/>
    </location>
</feature>
<dbReference type="OrthoDB" id="9812484at2"/>
<sequence>MSKKQLGEYTRRSIILTAKRLFVEKGYFNTSMRDIAKEAGVSTGALYHHFKSKEEIASEIYRETVEKIKERLETALRKGKGTKEKITGIIRELLILAEEDRYTMEYALYVKHREILDVPVCSTEPMELLKKFCRKEINKGRIRDIDPELCAVCITAAPVRLMQLKWDGVIKDPLTSYAGSLGECVWRSLSP</sequence>
<protein>
    <submittedName>
        <fullName evidence="6">Transcriptional regulator, TetR family</fullName>
    </submittedName>
</protein>
<keyword evidence="2 4" id="KW-0238">DNA-binding</keyword>
<keyword evidence="3" id="KW-0804">Transcription</keyword>
<feature type="domain" description="HTH tetR-type" evidence="5">
    <location>
        <begin position="8"/>
        <end position="68"/>
    </location>
</feature>
<dbReference type="PRINTS" id="PR00455">
    <property type="entry name" value="HTHTETR"/>
</dbReference>
<organism evidence="6 7">
    <name type="scientific">Hydrogenobacter thermophilus (strain DSM 6534 / IAM 12695 / TK-6)</name>
    <dbReference type="NCBI Taxonomy" id="608538"/>
    <lineage>
        <taxon>Bacteria</taxon>
        <taxon>Pseudomonadati</taxon>
        <taxon>Aquificota</taxon>
        <taxon>Aquificia</taxon>
        <taxon>Aquificales</taxon>
        <taxon>Aquificaceae</taxon>
        <taxon>Hydrogenobacter</taxon>
    </lineage>
</organism>
<dbReference type="KEGG" id="hte:Hydth_1235"/>
<evidence type="ECO:0000256" key="4">
    <source>
        <dbReference type="PROSITE-ProRule" id="PRU00335"/>
    </source>
</evidence>
<dbReference type="InterPro" id="IPR023772">
    <property type="entry name" value="DNA-bd_HTH_TetR-type_CS"/>
</dbReference>
<dbReference type="Pfam" id="PF00440">
    <property type="entry name" value="TetR_N"/>
    <property type="match status" value="1"/>
</dbReference>
<evidence type="ECO:0000313" key="7">
    <source>
        <dbReference type="Proteomes" id="UP000002574"/>
    </source>
</evidence>
<dbReference type="PATRIC" id="fig|608538.5.peg.1262"/>
<dbReference type="AlphaFoldDB" id="D3DIP5"/>
<name>D3DIP5_HYDTT</name>
<dbReference type="InterPro" id="IPR001647">
    <property type="entry name" value="HTH_TetR"/>
</dbReference>